<dbReference type="EMBL" id="CP018335">
    <property type="protein sequence ID" value="APM39407.1"/>
    <property type="molecule type" value="Genomic_DNA"/>
</dbReference>
<dbReference type="AlphaFoldDB" id="A0A1L5F8V7"/>
<dbReference type="RefSeq" id="WP_073539032.1">
    <property type="nucleotide sequence ID" value="NZ_CP018335.1"/>
</dbReference>
<dbReference type="OrthoDB" id="3196710at2"/>
<name>A0A1L5F8V7_CLOKL</name>
<evidence type="ECO:0008006" key="4">
    <source>
        <dbReference type="Google" id="ProtNLM"/>
    </source>
</evidence>
<feature type="coiled-coil region" evidence="1">
    <location>
        <begin position="2"/>
        <end position="29"/>
    </location>
</feature>
<keyword evidence="1" id="KW-0175">Coiled coil</keyword>
<proteinExistence type="predicted"/>
<evidence type="ECO:0000313" key="3">
    <source>
        <dbReference type="Proteomes" id="UP000184604"/>
    </source>
</evidence>
<accession>A0A1L5F8V7</accession>
<protein>
    <recommendedName>
        <fullName evidence="4">Phage-related protein</fullName>
    </recommendedName>
</protein>
<sequence>MIKKELTKEDRIKKEINRLKKLYKDMAENTMKKVISLIENAAFMTVTLEDLQDAINKNGTISEYKNGENQYGTKKSPEVEVYNTMIKNHMGIIKQLTDLMPEKPAPKKEDEFIKILKRENNG</sequence>
<evidence type="ECO:0000313" key="2">
    <source>
        <dbReference type="EMBL" id="APM39407.1"/>
    </source>
</evidence>
<gene>
    <name evidence="2" type="ORF">BS101_11970</name>
</gene>
<dbReference type="Proteomes" id="UP000184604">
    <property type="component" value="Chromosome"/>
</dbReference>
<evidence type="ECO:0000256" key="1">
    <source>
        <dbReference type="SAM" id="Coils"/>
    </source>
</evidence>
<organism evidence="2 3">
    <name type="scientific">Clostridium kluyveri</name>
    <dbReference type="NCBI Taxonomy" id="1534"/>
    <lineage>
        <taxon>Bacteria</taxon>
        <taxon>Bacillati</taxon>
        <taxon>Bacillota</taxon>
        <taxon>Clostridia</taxon>
        <taxon>Eubacteriales</taxon>
        <taxon>Clostridiaceae</taxon>
        <taxon>Clostridium</taxon>
    </lineage>
</organism>
<reference evidence="2 3" key="1">
    <citation type="submission" date="2016-12" db="EMBL/GenBank/DDBJ databases">
        <title>Complete genome sequence of Clostridium kluyveri JZZ isolated from the pit mud of a Chinese flavor liquor-making factory.</title>
        <authorList>
            <person name="Wang Y."/>
        </authorList>
    </citation>
    <scope>NUCLEOTIDE SEQUENCE [LARGE SCALE GENOMIC DNA]</scope>
    <source>
        <strain evidence="2 3">JZZ</strain>
    </source>
</reference>